<evidence type="ECO:0000256" key="1">
    <source>
        <dbReference type="SAM" id="MobiDB-lite"/>
    </source>
</evidence>
<evidence type="ECO:0000313" key="2">
    <source>
        <dbReference type="EMBL" id="BAF16890.1"/>
    </source>
</evidence>
<gene>
    <name evidence="2" type="ordered locus">Os05g0230700</name>
</gene>
<protein>
    <submittedName>
        <fullName evidence="2">Os05g0230700 protein</fullName>
    </submittedName>
</protein>
<dbReference type="AlphaFoldDB" id="Q0DJT3"/>
<sequence length="128" mass="14176">THTLSSLVSLWLAGHNTHPHPLPHSLSGSCPAAPHVAPTRARLHRPLAAGARRRRCRRRQRPEGHRAPPRPARLPLAGPLPARRHARPSPRCQGRQARVLRRGASAAGVRRRRRRRREGQEGGGRRGG</sequence>
<feature type="region of interest" description="Disordered" evidence="1">
    <location>
        <begin position="23"/>
        <end position="128"/>
    </location>
</feature>
<proteinExistence type="predicted"/>
<organism evidence="2 3">
    <name type="scientific">Oryza sativa subsp. japonica</name>
    <name type="common">Rice</name>
    <dbReference type="NCBI Taxonomy" id="39947"/>
    <lineage>
        <taxon>Eukaryota</taxon>
        <taxon>Viridiplantae</taxon>
        <taxon>Streptophyta</taxon>
        <taxon>Embryophyta</taxon>
        <taxon>Tracheophyta</taxon>
        <taxon>Spermatophyta</taxon>
        <taxon>Magnoliopsida</taxon>
        <taxon>Liliopsida</taxon>
        <taxon>Poales</taxon>
        <taxon>Poaceae</taxon>
        <taxon>BOP clade</taxon>
        <taxon>Oryzoideae</taxon>
        <taxon>Oryzeae</taxon>
        <taxon>Oryzinae</taxon>
        <taxon>Oryza</taxon>
        <taxon>Oryza sativa</taxon>
    </lineage>
</organism>
<reference evidence="3" key="2">
    <citation type="journal article" date="2008" name="Nucleic Acids Res.">
        <title>The rice annotation project database (RAP-DB): 2008 update.</title>
        <authorList>
            <consortium name="The rice annotation project (RAP)"/>
        </authorList>
    </citation>
    <scope>GENOME REANNOTATION</scope>
    <source>
        <strain evidence="3">cv. Nipponbare</strain>
    </source>
</reference>
<feature type="compositionally biased region" description="Basic residues" evidence="1">
    <location>
        <begin position="41"/>
        <end position="60"/>
    </location>
</feature>
<accession>Q0DJT3</accession>
<dbReference type="EMBL" id="AP008211">
    <property type="protein sequence ID" value="BAF16890.1"/>
    <property type="molecule type" value="Genomic_DNA"/>
</dbReference>
<evidence type="ECO:0000313" key="3">
    <source>
        <dbReference type="Proteomes" id="UP000000763"/>
    </source>
</evidence>
<feature type="compositionally biased region" description="Basic and acidic residues" evidence="1">
    <location>
        <begin position="118"/>
        <end position="128"/>
    </location>
</feature>
<reference evidence="2 3" key="1">
    <citation type="journal article" date="2005" name="Nature">
        <title>The map-based sequence of the rice genome.</title>
        <authorList>
            <consortium name="International rice genome sequencing project (IRGSP)"/>
            <person name="Matsumoto T."/>
            <person name="Wu J."/>
            <person name="Kanamori H."/>
            <person name="Katayose Y."/>
            <person name="Fujisawa M."/>
            <person name="Namiki N."/>
            <person name="Mizuno H."/>
            <person name="Yamamoto K."/>
            <person name="Antonio B.A."/>
            <person name="Baba T."/>
            <person name="Sakata K."/>
            <person name="Nagamura Y."/>
            <person name="Aoki H."/>
            <person name="Arikawa K."/>
            <person name="Arita K."/>
            <person name="Bito T."/>
            <person name="Chiden Y."/>
            <person name="Fujitsuka N."/>
            <person name="Fukunaka R."/>
            <person name="Hamada M."/>
            <person name="Harada C."/>
            <person name="Hayashi A."/>
            <person name="Hijishita S."/>
            <person name="Honda M."/>
            <person name="Hosokawa S."/>
            <person name="Ichikawa Y."/>
            <person name="Idonuma A."/>
            <person name="Iijima M."/>
            <person name="Ikeda M."/>
            <person name="Ikeno M."/>
            <person name="Ito K."/>
            <person name="Ito S."/>
            <person name="Ito T."/>
            <person name="Ito Y."/>
            <person name="Ito Y."/>
            <person name="Iwabuchi A."/>
            <person name="Kamiya K."/>
            <person name="Karasawa W."/>
            <person name="Kurita K."/>
            <person name="Katagiri S."/>
            <person name="Kikuta A."/>
            <person name="Kobayashi H."/>
            <person name="Kobayashi N."/>
            <person name="Machita K."/>
            <person name="Maehara T."/>
            <person name="Masukawa M."/>
            <person name="Mizubayashi T."/>
            <person name="Mukai Y."/>
            <person name="Nagasaki H."/>
            <person name="Nagata Y."/>
            <person name="Naito S."/>
            <person name="Nakashima M."/>
            <person name="Nakama Y."/>
            <person name="Nakamichi Y."/>
            <person name="Nakamura M."/>
            <person name="Meguro A."/>
            <person name="Negishi M."/>
            <person name="Ohta I."/>
            <person name="Ohta T."/>
            <person name="Okamoto M."/>
            <person name="Ono N."/>
            <person name="Saji S."/>
            <person name="Sakaguchi M."/>
            <person name="Sakai K."/>
            <person name="Shibata M."/>
            <person name="Shimokawa T."/>
            <person name="Song J."/>
            <person name="Takazaki Y."/>
            <person name="Terasawa K."/>
            <person name="Tsugane M."/>
            <person name="Tsuji K."/>
            <person name="Ueda S."/>
            <person name="Waki K."/>
            <person name="Yamagata H."/>
            <person name="Yamamoto M."/>
            <person name="Yamamoto S."/>
            <person name="Yamane H."/>
            <person name="Yoshiki S."/>
            <person name="Yoshihara R."/>
            <person name="Yukawa K."/>
            <person name="Zhong H."/>
            <person name="Yano M."/>
            <person name="Yuan Q."/>
            <person name="Ouyang S."/>
            <person name="Liu J."/>
            <person name="Jones K.M."/>
            <person name="Gansberger K."/>
            <person name="Moffat K."/>
            <person name="Hill J."/>
            <person name="Bera J."/>
            <person name="Fadrosh D."/>
            <person name="Jin S."/>
            <person name="Johri S."/>
            <person name="Kim M."/>
            <person name="Overton L."/>
            <person name="Reardon M."/>
            <person name="Tsitrin T."/>
            <person name="Vuong H."/>
            <person name="Weaver B."/>
            <person name="Ciecko A."/>
            <person name="Tallon L."/>
            <person name="Jackson J."/>
            <person name="Pai G."/>
            <person name="Aken S.V."/>
            <person name="Utterback T."/>
            <person name="Reidmuller S."/>
            <person name="Feldblyum T."/>
            <person name="Hsiao J."/>
            <person name="Zismann V."/>
            <person name="Iobst S."/>
            <person name="de Vazeille A.R."/>
            <person name="Buell C.R."/>
            <person name="Ying K."/>
            <person name="Li Y."/>
            <person name="Lu T."/>
            <person name="Huang Y."/>
            <person name="Zhao Q."/>
            <person name="Feng Q."/>
            <person name="Zhang L."/>
            <person name="Zhu J."/>
            <person name="Weng Q."/>
            <person name="Mu J."/>
            <person name="Lu Y."/>
            <person name="Fan D."/>
            <person name="Liu Y."/>
            <person name="Guan J."/>
            <person name="Zhang Y."/>
            <person name="Yu S."/>
            <person name="Liu X."/>
            <person name="Zhang Y."/>
            <person name="Hong G."/>
            <person name="Han B."/>
            <person name="Choisne N."/>
            <person name="Demange N."/>
            <person name="Orjeda G."/>
            <person name="Samain S."/>
            <person name="Cattolico L."/>
            <person name="Pelletier E."/>
            <person name="Couloux A."/>
            <person name="Segurens B."/>
            <person name="Wincker P."/>
            <person name="D'Hont A."/>
            <person name="Scarpelli C."/>
            <person name="Weissenbach J."/>
            <person name="Salanoubat M."/>
            <person name="Quetier F."/>
            <person name="Yu Y."/>
            <person name="Kim H.R."/>
            <person name="Rambo T."/>
            <person name="Currie J."/>
            <person name="Collura K."/>
            <person name="Luo M."/>
            <person name="Yang T."/>
            <person name="Ammiraju J.S.S."/>
            <person name="Engler F."/>
            <person name="Soderlund C."/>
            <person name="Wing R.A."/>
            <person name="Palmer L.E."/>
            <person name="de la Bastide M."/>
            <person name="Spiegel L."/>
            <person name="Nascimento L."/>
            <person name="Zutavern T."/>
            <person name="O'Shaughnessy A."/>
            <person name="Dike S."/>
            <person name="Dedhia N."/>
            <person name="Preston R."/>
            <person name="Balija V."/>
            <person name="McCombie W.R."/>
            <person name="Chow T."/>
            <person name="Chen H."/>
            <person name="Chung M."/>
            <person name="Chen C."/>
            <person name="Shaw J."/>
            <person name="Wu H."/>
            <person name="Hsiao K."/>
            <person name="Chao Y."/>
            <person name="Chu M."/>
            <person name="Cheng C."/>
            <person name="Hour A."/>
            <person name="Lee P."/>
            <person name="Lin S."/>
            <person name="Lin Y."/>
            <person name="Liou J."/>
            <person name="Liu S."/>
            <person name="Hsing Y."/>
            <person name="Raghuvanshi S."/>
            <person name="Mohanty A."/>
            <person name="Bharti A.K."/>
            <person name="Gaur A."/>
            <person name="Gupta V."/>
            <person name="Kumar D."/>
            <person name="Ravi V."/>
            <person name="Vij S."/>
            <person name="Kapur A."/>
            <person name="Khurana P."/>
            <person name="Khurana P."/>
            <person name="Khurana J.P."/>
            <person name="Tyagi A.K."/>
            <person name="Gaikwad K."/>
            <person name="Singh A."/>
            <person name="Dalal V."/>
            <person name="Srivastava S."/>
            <person name="Dixit A."/>
            <person name="Pal A.K."/>
            <person name="Ghazi I.A."/>
            <person name="Yadav M."/>
            <person name="Pandit A."/>
            <person name="Bhargava A."/>
            <person name="Sureshbabu K."/>
            <person name="Batra K."/>
            <person name="Sharma T.R."/>
            <person name="Mohapatra T."/>
            <person name="Singh N.K."/>
            <person name="Messing J."/>
            <person name="Nelson A.B."/>
            <person name="Fuks G."/>
            <person name="Kavchok S."/>
            <person name="Keizer G."/>
            <person name="Linton E."/>
            <person name="Llaca V."/>
            <person name="Song R."/>
            <person name="Tanyolac B."/>
            <person name="Young S."/>
            <person name="Ho-Il K."/>
            <person name="Hahn J.H."/>
            <person name="Sangsakoo G."/>
            <person name="Vanavichit A."/>
            <person name="de Mattos Luiz.A.T."/>
            <person name="Zimmer P.D."/>
            <person name="Malone G."/>
            <person name="Dellagostin O."/>
            <person name="de Oliveira A.C."/>
            <person name="Bevan M."/>
            <person name="Bancroft I."/>
            <person name="Minx P."/>
            <person name="Cordum H."/>
            <person name="Wilson R."/>
            <person name="Cheng Z."/>
            <person name="Jin W."/>
            <person name="Jiang J."/>
            <person name="Leong S.A."/>
            <person name="Iwama H."/>
            <person name="Gojobori T."/>
            <person name="Itoh T."/>
            <person name="Niimura Y."/>
            <person name="Fujii Y."/>
            <person name="Habara T."/>
            <person name="Sakai H."/>
            <person name="Sato Y."/>
            <person name="Wilson G."/>
            <person name="Kumar K."/>
            <person name="McCouch S."/>
            <person name="Juretic N."/>
            <person name="Hoen D."/>
            <person name="Wright S."/>
            <person name="Bruskiewich R."/>
            <person name="Bureau T."/>
            <person name="Miyao A."/>
            <person name="Hirochika H."/>
            <person name="Nishikawa T."/>
            <person name="Kadowaki K."/>
            <person name="Sugiura M."/>
            <person name="Burr B."/>
            <person name="Sasaki T."/>
        </authorList>
    </citation>
    <scope>NUCLEOTIDE SEQUENCE [LARGE SCALE GENOMIC DNA]</scope>
    <source>
        <strain evidence="3">cv. Nipponbare</strain>
    </source>
</reference>
<dbReference type="Proteomes" id="UP000000763">
    <property type="component" value="Chromosome 5"/>
</dbReference>
<dbReference type="KEGG" id="dosa:Os05g0230700"/>
<name>Q0DJT3_ORYSJ</name>
<feature type="non-terminal residue" evidence="2">
    <location>
        <position position="1"/>
    </location>
</feature>